<dbReference type="Pfam" id="PF04255">
    <property type="entry name" value="DUF433"/>
    <property type="match status" value="1"/>
</dbReference>
<sequence>MTNVSNEQSGIIRTERGLMITGTRITLYDVMDYLKAQYPSKLIREKLGLNDEQINLALAYIDAHLAEIETEYQEFLQTAEEIRQYWQEQNRERFAKIAAMPTKVGQEALRAKLQSWKERITSQS</sequence>
<proteinExistence type="predicted"/>
<comment type="caution">
    <text evidence="1">The sequence shown here is derived from an EMBL/GenBank/DDBJ whole genome shotgun (WGS) entry which is preliminary data.</text>
</comment>
<dbReference type="Proteomes" id="UP000640531">
    <property type="component" value="Unassembled WGS sequence"/>
</dbReference>
<protein>
    <submittedName>
        <fullName evidence="1">DUF433 domain-containing protein</fullName>
    </submittedName>
</protein>
<dbReference type="SUPFAM" id="SSF46689">
    <property type="entry name" value="Homeodomain-like"/>
    <property type="match status" value="1"/>
</dbReference>
<dbReference type="InterPro" id="IPR009057">
    <property type="entry name" value="Homeodomain-like_sf"/>
</dbReference>
<dbReference type="InterPro" id="IPR007367">
    <property type="entry name" value="DUF433"/>
</dbReference>
<reference evidence="1 2" key="1">
    <citation type="journal article" date="2020" name="ISME J.">
        <title>Comparative genomics reveals insights into cyanobacterial evolution and habitat adaptation.</title>
        <authorList>
            <person name="Chen M.Y."/>
            <person name="Teng W.K."/>
            <person name="Zhao L."/>
            <person name="Hu C.X."/>
            <person name="Zhou Y.K."/>
            <person name="Han B.P."/>
            <person name="Song L.R."/>
            <person name="Shu W.S."/>
        </authorList>
    </citation>
    <scope>NUCLEOTIDE SEQUENCE [LARGE SCALE GENOMIC DNA]</scope>
    <source>
        <strain evidence="1 2">FACHB-196</strain>
    </source>
</reference>
<accession>A0ABR8FP18</accession>
<organism evidence="1 2">
    <name type="scientific">Anabaena lutea FACHB-196</name>
    <dbReference type="NCBI Taxonomy" id="2692881"/>
    <lineage>
        <taxon>Bacteria</taxon>
        <taxon>Bacillati</taxon>
        <taxon>Cyanobacteriota</taxon>
        <taxon>Cyanophyceae</taxon>
        <taxon>Nostocales</taxon>
        <taxon>Nostocaceae</taxon>
        <taxon>Anabaena</taxon>
    </lineage>
</organism>
<gene>
    <name evidence="1" type="ORF">H6G59_23710</name>
</gene>
<dbReference type="RefSeq" id="WP_190719479.1">
    <property type="nucleotide sequence ID" value="NZ_JACJST010000031.1"/>
</dbReference>
<dbReference type="InterPro" id="IPR036388">
    <property type="entry name" value="WH-like_DNA-bd_sf"/>
</dbReference>
<keyword evidence="2" id="KW-1185">Reference proteome</keyword>
<evidence type="ECO:0000313" key="2">
    <source>
        <dbReference type="Proteomes" id="UP000640531"/>
    </source>
</evidence>
<dbReference type="EMBL" id="JACJST010000031">
    <property type="protein sequence ID" value="MBD2570847.1"/>
    <property type="molecule type" value="Genomic_DNA"/>
</dbReference>
<name>A0ABR8FP18_9NOST</name>
<dbReference type="Gene3D" id="1.10.10.10">
    <property type="entry name" value="Winged helix-like DNA-binding domain superfamily/Winged helix DNA-binding domain"/>
    <property type="match status" value="1"/>
</dbReference>
<evidence type="ECO:0000313" key="1">
    <source>
        <dbReference type="EMBL" id="MBD2570847.1"/>
    </source>
</evidence>